<evidence type="ECO:0000256" key="2">
    <source>
        <dbReference type="SAM" id="SignalP"/>
    </source>
</evidence>
<keyword evidence="1" id="KW-0472">Membrane</keyword>
<keyword evidence="2" id="KW-0732">Signal</keyword>
<protein>
    <submittedName>
        <fullName evidence="4">Ig-like domain-containing protein</fullName>
    </submittedName>
</protein>
<evidence type="ECO:0000259" key="3">
    <source>
        <dbReference type="Pfam" id="PF16640"/>
    </source>
</evidence>
<keyword evidence="1" id="KW-1133">Transmembrane helix</keyword>
<dbReference type="Gene3D" id="2.60.40.10">
    <property type="entry name" value="Immunoglobulins"/>
    <property type="match status" value="1"/>
</dbReference>
<accession>A0A4Q8AHS8</accession>
<evidence type="ECO:0000313" key="4">
    <source>
        <dbReference type="EMBL" id="RZU63970.1"/>
    </source>
</evidence>
<evidence type="ECO:0000313" key="5">
    <source>
        <dbReference type="Proteomes" id="UP000291483"/>
    </source>
</evidence>
<organism evidence="4 5">
    <name type="scientific">Microterricola gilva</name>
    <dbReference type="NCBI Taxonomy" id="393267"/>
    <lineage>
        <taxon>Bacteria</taxon>
        <taxon>Bacillati</taxon>
        <taxon>Actinomycetota</taxon>
        <taxon>Actinomycetes</taxon>
        <taxon>Micrococcales</taxon>
        <taxon>Microbacteriaceae</taxon>
        <taxon>Microterricola</taxon>
    </lineage>
</organism>
<gene>
    <name evidence="4" type="ORF">EV379_0259</name>
</gene>
<sequence length="316" mass="31509">MLGQMRLPVIATLTLATILSVGIAAPAYAADPVSYIDYSLDASDSQYTGGNFADGGVSTECTIAPGADLRYYTVEPFHVDVAGDYAPVDRVWTPTGGLLGDGALAIYTAAPDTADLEDSCLFGTDDGIGRTVALNVNTTYFLFQSTSAPATVGSFGFDVSGPGTIVLGAFVPAATTTTLSASAASVTVGTAVELTATVTGDSPTGNVEFFDGATSLGTAASAAGIATLTATTLAVGDHPITARYAGDERNAPSSATAITLTVTAAATPSVPPTTAPVAALAETGSDPFPAGLAALLLLAFGAAMLVTRMRRTGASD</sequence>
<dbReference type="Pfam" id="PF16640">
    <property type="entry name" value="Big_3_5"/>
    <property type="match status" value="1"/>
</dbReference>
<dbReference type="EMBL" id="SHLC01000001">
    <property type="protein sequence ID" value="RZU63970.1"/>
    <property type="molecule type" value="Genomic_DNA"/>
</dbReference>
<dbReference type="GO" id="GO:0005975">
    <property type="term" value="P:carbohydrate metabolic process"/>
    <property type="evidence" value="ECO:0007669"/>
    <property type="project" value="UniProtKB-ARBA"/>
</dbReference>
<feature type="signal peptide" evidence="2">
    <location>
        <begin position="1"/>
        <end position="29"/>
    </location>
</feature>
<keyword evidence="5" id="KW-1185">Reference proteome</keyword>
<feature type="chain" id="PRO_5021025486" evidence="2">
    <location>
        <begin position="30"/>
        <end position="316"/>
    </location>
</feature>
<feature type="transmembrane region" description="Helical" evidence="1">
    <location>
        <begin position="288"/>
        <end position="307"/>
    </location>
</feature>
<feature type="domain" description="Bacterial Ig-like" evidence="3">
    <location>
        <begin position="179"/>
        <end position="263"/>
    </location>
</feature>
<dbReference type="Proteomes" id="UP000291483">
    <property type="component" value="Unassembled WGS sequence"/>
</dbReference>
<comment type="caution">
    <text evidence="4">The sequence shown here is derived from an EMBL/GenBank/DDBJ whole genome shotgun (WGS) entry which is preliminary data.</text>
</comment>
<dbReference type="AlphaFoldDB" id="A0A4Q8AHS8"/>
<evidence type="ECO:0000256" key="1">
    <source>
        <dbReference type="SAM" id="Phobius"/>
    </source>
</evidence>
<dbReference type="InterPro" id="IPR013783">
    <property type="entry name" value="Ig-like_fold"/>
</dbReference>
<name>A0A4Q8AHS8_9MICO</name>
<keyword evidence="1" id="KW-0812">Transmembrane</keyword>
<reference evidence="4 5" key="1">
    <citation type="submission" date="2019-02" db="EMBL/GenBank/DDBJ databases">
        <title>Sequencing the genomes of 1000 actinobacteria strains.</title>
        <authorList>
            <person name="Klenk H.-P."/>
        </authorList>
    </citation>
    <scope>NUCLEOTIDE SEQUENCE [LARGE SCALE GENOMIC DNA]</scope>
    <source>
        <strain evidence="4 5">DSM 18319</strain>
    </source>
</reference>
<dbReference type="InterPro" id="IPR032109">
    <property type="entry name" value="Big_3_5"/>
</dbReference>
<proteinExistence type="predicted"/>